<evidence type="ECO:0000313" key="4">
    <source>
        <dbReference type="Proteomes" id="UP000267250"/>
    </source>
</evidence>
<proteinExistence type="predicted"/>
<dbReference type="GO" id="GO:0003676">
    <property type="term" value="F:nucleic acid binding"/>
    <property type="evidence" value="ECO:0007669"/>
    <property type="project" value="InterPro"/>
</dbReference>
<organism evidence="3 4">
    <name type="scientific">Anoxybacter fermentans</name>
    <dbReference type="NCBI Taxonomy" id="1323375"/>
    <lineage>
        <taxon>Bacteria</taxon>
        <taxon>Bacillati</taxon>
        <taxon>Bacillota</taxon>
        <taxon>Clostridia</taxon>
        <taxon>Halanaerobiales</taxon>
        <taxon>Anoxybacter</taxon>
    </lineage>
</organism>
<evidence type="ECO:0000256" key="1">
    <source>
        <dbReference type="SAM" id="Coils"/>
    </source>
</evidence>
<feature type="coiled-coil region" evidence="1">
    <location>
        <begin position="394"/>
        <end position="421"/>
    </location>
</feature>
<dbReference type="Proteomes" id="UP000267250">
    <property type="component" value="Chromosome"/>
</dbReference>
<dbReference type="Pfam" id="PF13482">
    <property type="entry name" value="RNase_H_2"/>
    <property type="match status" value="1"/>
</dbReference>
<dbReference type="AlphaFoldDB" id="A0A3S9SYH6"/>
<gene>
    <name evidence="3" type="ORF">BBF96_08165</name>
</gene>
<dbReference type="InterPro" id="IPR036397">
    <property type="entry name" value="RNaseH_sf"/>
</dbReference>
<dbReference type="Gene3D" id="3.30.420.10">
    <property type="entry name" value="Ribonuclease H-like superfamily/Ribonuclease H"/>
    <property type="match status" value="1"/>
</dbReference>
<dbReference type="KEGG" id="aft:BBF96_08165"/>
<dbReference type="EMBL" id="CP016379">
    <property type="protein sequence ID" value="AZR73359.1"/>
    <property type="molecule type" value="Genomic_DNA"/>
</dbReference>
<dbReference type="InterPro" id="IPR011990">
    <property type="entry name" value="TPR-like_helical_dom_sf"/>
</dbReference>
<dbReference type="Gene3D" id="1.25.40.10">
    <property type="entry name" value="Tetratricopeptide repeat domain"/>
    <property type="match status" value="1"/>
</dbReference>
<dbReference type="SUPFAM" id="SSF53098">
    <property type="entry name" value="Ribonuclease H-like"/>
    <property type="match status" value="1"/>
</dbReference>
<dbReference type="RefSeq" id="WP_127016694.1">
    <property type="nucleotide sequence ID" value="NZ_CP016379.1"/>
</dbReference>
<keyword evidence="1" id="KW-0175">Coiled coil</keyword>
<feature type="domain" description="YprB ribonuclease H-like" evidence="2">
    <location>
        <begin position="100"/>
        <end position="268"/>
    </location>
</feature>
<sequence length="426" mass="50544">MDLKAKLRLHHKKENEGKKKARNEPVYEPFHKKHHLTRLLPGKMIQSEFGEYFLVEYRYPLNHFHGRTYLGALLREDLSALCGILKDQELVCPKNIESLVFVDTETTGLAGGTGTFAFLVGMGYFKEDEFILRQYMMEDYHQEFAMLDALYSKLQEFSHLVTFNGKSFDWPLLEGRFIYHRMKGNFSHVHVDLLHPARRYYKNRLMSCNLGSLEEAVLGFYRTNDIPGALVPELFFRYLEEKDGRILIPVFQHNHWDILSLVTLMTNLIQAYLRPYEVLDEPEDLFSAGKVYEDLGQYNQAVKCYSICLNQEISAHLKQEILKRLSFLYKRLGRMEEACSIWQSFINSKNNLRLFPYIELAKYYEHYSKDYRLALKMARDARQVLLKQRRLYTRNRFKELMDELEHREKRLLRKMGRLDEKGVSLL</sequence>
<dbReference type="PANTHER" id="PTHR38462">
    <property type="entry name" value="EXONUCLEASE-LIKE PROTEIN"/>
    <property type="match status" value="1"/>
</dbReference>
<dbReference type="InterPro" id="IPR012337">
    <property type="entry name" value="RNaseH-like_sf"/>
</dbReference>
<dbReference type="SUPFAM" id="SSF48452">
    <property type="entry name" value="TPR-like"/>
    <property type="match status" value="1"/>
</dbReference>
<dbReference type="InterPro" id="IPR038720">
    <property type="entry name" value="YprB_RNase_H-like_dom"/>
</dbReference>
<reference evidence="3 4" key="1">
    <citation type="submission" date="2016-07" db="EMBL/GenBank/DDBJ databases">
        <title>Genome and transcriptome analysis of iron-reducing fermentative bacteria Anoxybacter fermentans.</title>
        <authorList>
            <person name="Zeng X."/>
            <person name="Shao Z."/>
        </authorList>
    </citation>
    <scope>NUCLEOTIDE SEQUENCE [LARGE SCALE GENOMIC DNA]</scope>
    <source>
        <strain evidence="3 4">DY22613</strain>
    </source>
</reference>
<evidence type="ECO:0000259" key="2">
    <source>
        <dbReference type="Pfam" id="PF13482"/>
    </source>
</evidence>
<keyword evidence="4" id="KW-1185">Reference proteome</keyword>
<name>A0A3S9SYH6_9FIRM</name>
<dbReference type="PANTHER" id="PTHR38462:SF1">
    <property type="entry name" value="YPRB RIBONUCLEASE H-LIKE DOMAIN-CONTAINING PROTEIN"/>
    <property type="match status" value="1"/>
</dbReference>
<protein>
    <recommendedName>
        <fullName evidence="2">YprB ribonuclease H-like domain-containing protein</fullName>
    </recommendedName>
</protein>
<evidence type="ECO:0000313" key="3">
    <source>
        <dbReference type="EMBL" id="AZR73359.1"/>
    </source>
</evidence>
<dbReference type="OrthoDB" id="9790530at2"/>
<accession>A0A3S9SYH6</accession>